<gene>
    <name evidence="1" type="ORF">CEXT_717621</name>
</gene>
<protein>
    <submittedName>
        <fullName evidence="1">Uncharacterized protein</fullName>
    </submittedName>
</protein>
<sequence>MRRAPHSANRCAEFGEFDEISGILNQQLGGASQKQFFLQHTFEASRPPPPLNPLDFVLRRRTWGGGNGKGVGSADEGLLCVWFVPKVVMEGNKTWCFLPLLRFVPDTLFRLINR</sequence>
<dbReference type="AlphaFoldDB" id="A0AAV4NM13"/>
<reference evidence="1 2" key="1">
    <citation type="submission" date="2021-06" db="EMBL/GenBank/DDBJ databases">
        <title>Caerostris extrusa draft genome.</title>
        <authorList>
            <person name="Kono N."/>
            <person name="Arakawa K."/>
        </authorList>
    </citation>
    <scope>NUCLEOTIDE SEQUENCE [LARGE SCALE GENOMIC DNA]</scope>
</reference>
<dbReference type="Proteomes" id="UP001054945">
    <property type="component" value="Unassembled WGS sequence"/>
</dbReference>
<evidence type="ECO:0000313" key="1">
    <source>
        <dbReference type="EMBL" id="GIX85414.1"/>
    </source>
</evidence>
<keyword evidence="2" id="KW-1185">Reference proteome</keyword>
<dbReference type="EMBL" id="BPLR01021060">
    <property type="protein sequence ID" value="GIX85414.1"/>
    <property type="molecule type" value="Genomic_DNA"/>
</dbReference>
<name>A0AAV4NM13_CAEEX</name>
<comment type="caution">
    <text evidence="1">The sequence shown here is derived from an EMBL/GenBank/DDBJ whole genome shotgun (WGS) entry which is preliminary data.</text>
</comment>
<proteinExistence type="predicted"/>
<evidence type="ECO:0000313" key="2">
    <source>
        <dbReference type="Proteomes" id="UP001054945"/>
    </source>
</evidence>
<organism evidence="1 2">
    <name type="scientific">Caerostris extrusa</name>
    <name type="common">Bark spider</name>
    <name type="synonym">Caerostris bankana</name>
    <dbReference type="NCBI Taxonomy" id="172846"/>
    <lineage>
        <taxon>Eukaryota</taxon>
        <taxon>Metazoa</taxon>
        <taxon>Ecdysozoa</taxon>
        <taxon>Arthropoda</taxon>
        <taxon>Chelicerata</taxon>
        <taxon>Arachnida</taxon>
        <taxon>Araneae</taxon>
        <taxon>Araneomorphae</taxon>
        <taxon>Entelegynae</taxon>
        <taxon>Araneoidea</taxon>
        <taxon>Araneidae</taxon>
        <taxon>Caerostris</taxon>
    </lineage>
</organism>
<accession>A0AAV4NM13</accession>